<organism evidence="1 2">
    <name type="scientific">Roseateles terrae</name>
    <dbReference type="NCBI Taxonomy" id="431060"/>
    <lineage>
        <taxon>Bacteria</taxon>
        <taxon>Pseudomonadati</taxon>
        <taxon>Pseudomonadota</taxon>
        <taxon>Betaproteobacteria</taxon>
        <taxon>Burkholderiales</taxon>
        <taxon>Sphaerotilaceae</taxon>
        <taxon>Roseateles</taxon>
    </lineage>
</organism>
<dbReference type="EMBL" id="JACHXO010000010">
    <property type="protein sequence ID" value="MBB3197034.1"/>
    <property type="molecule type" value="Genomic_DNA"/>
</dbReference>
<reference evidence="1 2" key="1">
    <citation type="submission" date="2020-08" db="EMBL/GenBank/DDBJ databases">
        <title>Genomic Encyclopedia of Type Strains, Phase III (KMG-III): the genomes of soil and plant-associated and newly described type strains.</title>
        <authorList>
            <person name="Whitman W."/>
        </authorList>
    </citation>
    <scope>NUCLEOTIDE SEQUENCE [LARGE SCALE GENOMIC DNA]</scope>
    <source>
        <strain evidence="1 2">CECT 7247</strain>
    </source>
</reference>
<dbReference type="Proteomes" id="UP000574369">
    <property type="component" value="Unassembled WGS sequence"/>
</dbReference>
<comment type="caution">
    <text evidence="1">The sequence shown here is derived from an EMBL/GenBank/DDBJ whole genome shotgun (WGS) entry which is preliminary data.</text>
</comment>
<sequence length="57" mass="6053">MVVSSRDVAEVLRSGSRMSRQSWVVMGVSLARGAAWGVGGAEERRESGGARGARFND</sequence>
<proteinExistence type="predicted"/>
<gene>
    <name evidence="1" type="ORF">FHS28_004459</name>
</gene>
<evidence type="ECO:0008006" key="3">
    <source>
        <dbReference type="Google" id="ProtNLM"/>
    </source>
</evidence>
<name>A0ABR6GYB1_9BURK</name>
<evidence type="ECO:0000313" key="1">
    <source>
        <dbReference type="EMBL" id="MBB3197034.1"/>
    </source>
</evidence>
<accession>A0ABR6GYB1</accession>
<keyword evidence="2" id="KW-1185">Reference proteome</keyword>
<protein>
    <recommendedName>
        <fullName evidence="3">ESPR domain-containing protein</fullName>
    </recommendedName>
</protein>
<evidence type="ECO:0000313" key="2">
    <source>
        <dbReference type="Proteomes" id="UP000574369"/>
    </source>
</evidence>